<dbReference type="EMBL" id="CAICTM010000592">
    <property type="protein sequence ID" value="CAB9513464.1"/>
    <property type="molecule type" value="Genomic_DNA"/>
</dbReference>
<feature type="region of interest" description="Disordered" evidence="1">
    <location>
        <begin position="16"/>
        <end position="125"/>
    </location>
</feature>
<dbReference type="InterPro" id="IPR036871">
    <property type="entry name" value="PX_dom_sf"/>
</dbReference>
<evidence type="ECO:0000259" key="2">
    <source>
        <dbReference type="PROSITE" id="PS50195"/>
    </source>
</evidence>
<evidence type="ECO:0000256" key="1">
    <source>
        <dbReference type="SAM" id="MobiDB-lite"/>
    </source>
</evidence>
<gene>
    <name evidence="3" type="ORF">SEMRO_593_G172290.1</name>
</gene>
<evidence type="ECO:0000313" key="4">
    <source>
        <dbReference type="Proteomes" id="UP001153069"/>
    </source>
</evidence>
<dbReference type="OrthoDB" id="205639at2759"/>
<keyword evidence="4" id="KW-1185">Reference proteome</keyword>
<feature type="compositionally biased region" description="Low complexity" evidence="1">
    <location>
        <begin position="299"/>
        <end position="336"/>
    </location>
</feature>
<feature type="compositionally biased region" description="Low complexity" evidence="1">
    <location>
        <begin position="223"/>
        <end position="260"/>
    </location>
</feature>
<sequence length="977" mass="106698">MSNDKTASLMASLTLGAASSGPAGGGDGDEDLFGDIPIDDTPPPVVAAPAPFPQAQQQPVAMPNTTLNGSVYHDPMSMPPPQQQQQPNPASMPPSNGNSNNFPYPQPQQMMPNAPNITYVEPSSANPMAASQPVISAVPPASATSNNNMSKSLLLNSGLLGAGPSSDEKKADLGGMMMSGGGGGLFDDIDQEEQQKAQAAAAEKKRQEEEAAAAEQQRKLEEQLQQQQEQQRLQQQQQQQQTLPGQQMQNNQQQQMMMNQPGQMSQPGHMQNSMQNSNQQQQPMSSQQPGQINQPGPTMPNSQPQPNNTMPQQPVNQNPMMQQQQPQQPPAQINVPGIMYREHAPDINSGGGMAAPPQQPQAPMQQQNNASPNRYYQPSTQGSVMAGMHNTAPMPQQQPYGGMQPQQRVMPAQSVPITRPPDVPTYYGKVVCNDPVLLQAPSKLLGMVSSPPHWSYQFTTQIKGQPPSVWMVRRRFRHVVALEDRLRVECPGAILPPRPDKHVGRAIEEASTHQSAEFAWQRAGELEQWLNALVGHPEVFASQSLKMFLGLQDDMGTAWPEVSSNAFTRMSSAVTTGNASASFGGFFGSTAAPANTNPGQTGVMNNVIGSVANNMGVGELAEAITEDSAELLALSSSESIRMGAILQAVPKLEGAVTLLREQGEGAGAVGMELNRLAKEVLQQGDRELAMPLEIFSNGLLRYGRRTKRLGQEIGQATMSSFHKQYKLCRYEKLAWGDRRNALAKRTKERGRADKRAQQLMVHQQQYGQQYGGGYGHQQPGGYGGQPNNMMMNNQYNGGNPMDQMMSNATMSDNMAVSAVRECDEIGERLKREVNRISFSRRMDWSKSMKVIASYMKEAAAERVAIWESTRDTFLQTFPEYHNDTSQWTNVSSPRSVAPQPQQQQIQQPVMGQPQMSSMNPGMNMNSSFMGQGAPAASMGMGQSYMQVPPQQQQQQPQQFVHNSMMNSGMIQPPQQPR</sequence>
<evidence type="ECO:0000313" key="3">
    <source>
        <dbReference type="EMBL" id="CAB9513464.1"/>
    </source>
</evidence>
<feature type="compositionally biased region" description="Low complexity" evidence="1">
    <location>
        <begin position="83"/>
        <end position="116"/>
    </location>
</feature>
<name>A0A9N8E685_9STRA</name>
<dbReference type="InterPro" id="IPR001683">
    <property type="entry name" value="PX_dom"/>
</dbReference>
<dbReference type="AlphaFoldDB" id="A0A9N8E685"/>
<feature type="region of interest" description="Disordered" evidence="1">
    <location>
        <begin position="161"/>
        <end position="375"/>
    </location>
</feature>
<dbReference type="Gene3D" id="3.30.1520.10">
    <property type="entry name" value="Phox-like domain"/>
    <property type="match status" value="1"/>
</dbReference>
<dbReference type="SUPFAM" id="SSF64268">
    <property type="entry name" value="PX domain"/>
    <property type="match status" value="1"/>
</dbReference>
<dbReference type="Proteomes" id="UP001153069">
    <property type="component" value="Unassembled WGS sequence"/>
</dbReference>
<feature type="compositionally biased region" description="Low complexity" evidence="1">
    <location>
        <begin position="361"/>
        <end position="370"/>
    </location>
</feature>
<dbReference type="PROSITE" id="PS50195">
    <property type="entry name" value="PX"/>
    <property type="match status" value="1"/>
</dbReference>
<organism evidence="3 4">
    <name type="scientific">Seminavis robusta</name>
    <dbReference type="NCBI Taxonomy" id="568900"/>
    <lineage>
        <taxon>Eukaryota</taxon>
        <taxon>Sar</taxon>
        <taxon>Stramenopiles</taxon>
        <taxon>Ochrophyta</taxon>
        <taxon>Bacillariophyta</taxon>
        <taxon>Bacillariophyceae</taxon>
        <taxon>Bacillariophycidae</taxon>
        <taxon>Naviculales</taxon>
        <taxon>Naviculaceae</taxon>
        <taxon>Seminavis</taxon>
    </lineage>
</organism>
<feature type="compositionally biased region" description="Pro residues" evidence="1">
    <location>
        <begin position="40"/>
        <end position="52"/>
    </location>
</feature>
<reference evidence="3" key="1">
    <citation type="submission" date="2020-06" db="EMBL/GenBank/DDBJ databases">
        <authorList>
            <consortium name="Plant Systems Biology data submission"/>
        </authorList>
    </citation>
    <scope>NUCLEOTIDE SEQUENCE</scope>
    <source>
        <strain evidence="3">D6</strain>
    </source>
</reference>
<proteinExistence type="predicted"/>
<dbReference type="Pfam" id="PF00787">
    <property type="entry name" value="PX"/>
    <property type="match status" value="1"/>
</dbReference>
<dbReference type="GO" id="GO:0035091">
    <property type="term" value="F:phosphatidylinositol binding"/>
    <property type="evidence" value="ECO:0007669"/>
    <property type="project" value="InterPro"/>
</dbReference>
<feature type="compositionally biased region" description="Low complexity" evidence="1">
    <location>
        <begin position="270"/>
        <end position="289"/>
    </location>
</feature>
<comment type="caution">
    <text evidence="3">The sequence shown here is derived from an EMBL/GenBank/DDBJ whole genome shotgun (WGS) entry which is preliminary data.</text>
</comment>
<feature type="domain" description="PX" evidence="2">
    <location>
        <begin position="434"/>
        <end position="556"/>
    </location>
</feature>
<dbReference type="PANTHER" id="PTHR46757">
    <property type="entry name" value="SORTING NEXIN-RELATED"/>
    <property type="match status" value="1"/>
</dbReference>
<dbReference type="SMART" id="SM00312">
    <property type="entry name" value="PX"/>
    <property type="match status" value="1"/>
</dbReference>
<dbReference type="PANTHER" id="PTHR46757:SF2">
    <property type="entry name" value="OS05G0346100 PROTEIN"/>
    <property type="match status" value="1"/>
</dbReference>
<protein>
    <submittedName>
        <fullName evidence="3">Sorting nexin</fullName>
    </submittedName>
</protein>
<dbReference type="InterPro" id="IPR044279">
    <property type="entry name" value="SNX2A/B"/>
</dbReference>
<accession>A0A9N8E685</accession>